<dbReference type="Proteomes" id="UP000035740">
    <property type="component" value="Unassembled WGS sequence"/>
</dbReference>
<dbReference type="EMBL" id="KQ090363">
    <property type="protein sequence ID" value="KMS96683.1"/>
    <property type="molecule type" value="Genomic_DNA"/>
</dbReference>
<keyword evidence="1" id="KW-0812">Transmembrane</keyword>
<feature type="transmembrane region" description="Helical" evidence="1">
    <location>
        <begin position="61"/>
        <end position="85"/>
    </location>
</feature>
<evidence type="ECO:0000313" key="2">
    <source>
        <dbReference type="EMBL" id="KMS96683.1"/>
    </source>
</evidence>
<keyword evidence="1" id="KW-0472">Membrane</keyword>
<sequence>MVLFHSLAEGGLHASLMYFLKVEFHFSKNQFANLMLIVGIVGMVSQLVLMTMLLSVTGEELLLRIGLLVDSGFFHIANGLLVVALSVFKHGDITFVVVTLDGQNGPNLTLEGTSYGCDWRICFLFGYDAFSVEGELCAAAAAAAPGDCEDNELAWSSACTSLVLFPR</sequence>
<organism evidence="2 3">
    <name type="scientific">Beta vulgaris subsp. vulgaris</name>
    <name type="common">Beet</name>
    <dbReference type="NCBI Taxonomy" id="3555"/>
    <lineage>
        <taxon>Eukaryota</taxon>
        <taxon>Viridiplantae</taxon>
        <taxon>Streptophyta</taxon>
        <taxon>Embryophyta</taxon>
        <taxon>Tracheophyta</taxon>
        <taxon>Spermatophyta</taxon>
        <taxon>Magnoliopsida</taxon>
        <taxon>eudicotyledons</taxon>
        <taxon>Gunneridae</taxon>
        <taxon>Pentapetalae</taxon>
        <taxon>Caryophyllales</taxon>
        <taxon>Chenopodiaceae</taxon>
        <taxon>Betoideae</taxon>
        <taxon>Beta</taxon>
    </lineage>
</organism>
<keyword evidence="3" id="KW-1185">Reference proteome</keyword>
<dbReference type="Gramene" id="KMS96683">
    <property type="protein sequence ID" value="KMS96683"/>
    <property type="gene ID" value="BVRB_8g200700"/>
</dbReference>
<proteinExistence type="predicted"/>
<dbReference type="OrthoDB" id="419616at2759"/>
<accession>A0A0J8B9K8</accession>
<evidence type="ECO:0000256" key="1">
    <source>
        <dbReference type="SAM" id="Phobius"/>
    </source>
</evidence>
<protein>
    <submittedName>
        <fullName evidence="2">Uncharacterized protein</fullName>
    </submittedName>
</protein>
<name>A0A0J8B9K8_BETVV</name>
<feature type="transmembrane region" description="Helical" evidence="1">
    <location>
        <begin position="31"/>
        <end position="55"/>
    </location>
</feature>
<dbReference type="eggNOG" id="KOG2816">
    <property type="taxonomic scope" value="Eukaryota"/>
</dbReference>
<keyword evidence="1" id="KW-1133">Transmembrane helix</keyword>
<gene>
    <name evidence="2" type="ORF">BVRB_8g200700</name>
</gene>
<evidence type="ECO:0000313" key="3">
    <source>
        <dbReference type="Proteomes" id="UP000035740"/>
    </source>
</evidence>
<dbReference type="AlphaFoldDB" id="A0A0J8B9K8"/>
<reference evidence="2 3" key="1">
    <citation type="journal article" date="2014" name="Nature">
        <title>The genome of the recently domesticated crop plant sugar beet (Beta vulgaris).</title>
        <authorList>
            <person name="Dohm J.C."/>
            <person name="Minoche A.E."/>
            <person name="Holtgrawe D."/>
            <person name="Capella-Gutierrez S."/>
            <person name="Zakrzewski F."/>
            <person name="Tafer H."/>
            <person name="Rupp O."/>
            <person name="Sorensen T.R."/>
            <person name="Stracke R."/>
            <person name="Reinhardt R."/>
            <person name="Goesmann A."/>
            <person name="Kraft T."/>
            <person name="Schulz B."/>
            <person name="Stadler P.F."/>
            <person name="Schmidt T."/>
            <person name="Gabaldon T."/>
            <person name="Lehrach H."/>
            <person name="Weisshaar B."/>
            <person name="Himmelbauer H."/>
        </authorList>
    </citation>
    <scope>NUCLEOTIDE SEQUENCE [LARGE SCALE GENOMIC DNA]</scope>
    <source>
        <tissue evidence="2">Taproot</tissue>
    </source>
</reference>